<evidence type="ECO:0000256" key="1">
    <source>
        <dbReference type="ARBA" id="ARBA00022448"/>
    </source>
</evidence>
<dbReference type="PANTHER" id="PTHR42788:SF13">
    <property type="entry name" value="ALIPHATIC SULFONATES IMPORT ATP-BINDING PROTEIN SSUB"/>
    <property type="match status" value="1"/>
</dbReference>
<keyword evidence="1" id="KW-0813">Transport</keyword>
<dbReference type="InterPro" id="IPR017871">
    <property type="entry name" value="ABC_transporter-like_CS"/>
</dbReference>
<keyword evidence="2" id="KW-0547">Nucleotide-binding</keyword>
<comment type="caution">
    <text evidence="5">The sequence shown here is derived from an EMBL/GenBank/DDBJ whole genome shotgun (WGS) entry which is preliminary data.</text>
</comment>
<dbReference type="AlphaFoldDB" id="A0A9D1PVF3"/>
<reference evidence="5" key="2">
    <citation type="submission" date="2021-04" db="EMBL/GenBank/DDBJ databases">
        <authorList>
            <person name="Gilroy R."/>
        </authorList>
    </citation>
    <scope>NUCLEOTIDE SEQUENCE</scope>
    <source>
        <strain evidence="5">ChiHecec2B26-446</strain>
    </source>
</reference>
<dbReference type="PROSITE" id="PS50893">
    <property type="entry name" value="ABC_TRANSPORTER_2"/>
    <property type="match status" value="1"/>
</dbReference>
<name>A0A9D1PVF3_9BACT</name>
<evidence type="ECO:0000256" key="3">
    <source>
        <dbReference type="ARBA" id="ARBA00022840"/>
    </source>
</evidence>
<keyword evidence="3 5" id="KW-0067">ATP-binding</keyword>
<evidence type="ECO:0000259" key="4">
    <source>
        <dbReference type="PROSITE" id="PS50893"/>
    </source>
</evidence>
<dbReference type="EMBL" id="DXHV01000016">
    <property type="protein sequence ID" value="HIV99830.1"/>
    <property type="molecule type" value="Genomic_DNA"/>
</dbReference>
<dbReference type="InterPro" id="IPR003439">
    <property type="entry name" value="ABC_transporter-like_ATP-bd"/>
</dbReference>
<dbReference type="InterPro" id="IPR027417">
    <property type="entry name" value="P-loop_NTPase"/>
</dbReference>
<dbReference type="SMART" id="SM00382">
    <property type="entry name" value="AAA"/>
    <property type="match status" value="1"/>
</dbReference>
<dbReference type="GO" id="GO:0005524">
    <property type="term" value="F:ATP binding"/>
    <property type="evidence" value="ECO:0007669"/>
    <property type="project" value="UniProtKB-KW"/>
</dbReference>
<accession>A0A9D1PVF3</accession>
<dbReference type="Proteomes" id="UP000886752">
    <property type="component" value="Unassembled WGS sequence"/>
</dbReference>
<reference evidence="5" key="1">
    <citation type="journal article" date="2021" name="PeerJ">
        <title>Extensive microbial diversity within the chicken gut microbiome revealed by metagenomics and culture.</title>
        <authorList>
            <person name="Gilroy R."/>
            <person name="Ravi A."/>
            <person name="Getino M."/>
            <person name="Pursley I."/>
            <person name="Horton D.L."/>
            <person name="Alikhan N.F."/>
            <person name="Baker D."/>
            <person name="Gharbi K."/>
            <person name="Hall N."/>
            <person name="Watson M."/>
            <person name="Adriaenssens E.M."/>
            <person name="Foster-Nyarko E."/>
            <person name="Jarju S."/>
            <person name="Secka A."/>
            <person name="Antonio M."/>
            <person name="Oren A."/>
            <person name="Chaudhuri R.R."/>
            <person name="La Ragione R."/>
            <person name="Hildebrand F."/>
            <person name="Pallen M.J."/>
        </authorList>
    </citation>
    <scope>NUCLEOTIDE SEQUENCE</scope>
    <source>
        <strain evidence="5">ChiHecec2B26-446</strain>
    </source>
</reference>
<dbReference type="InterPro" id="IPR003593">
    <property type="entry name" value="AAA+_ATPase"/>
</dbReference>
<dbReference type="PANTHER" id="PTHR42788">
    <property type="entry name" value="TAURINE IMPORT ATP-BINDING PROTEIN-RELATED"/>
    <property type="match status" value="1"/>
</dbReference>
<evidence type="ECO:0000313" key="5">
    <source>
        <dbReference type="EMBL" id="HIV99830.1"/>
    </source>
</evidence>
<dbReference type="SUPFAM" id="SSF52540">
    <property type="entry name" value="P-loop containing nucleoside triphosphate hydrolases"/>
    <property type="match status" value="1"/>
</dbReference>
<evidence type="ECO:0000313" key="6">
    <source>
        <dbReference type="Proteomes" id="UP000886752"/>
    </source>
</evidence>
<dbReference type="Pfam" id="PF00005">
    <property type="entry name" value="ABC_tran"/>
    <property type="match status" value="1"/>
</dbReference>
<dbReference type="Gene3D" id="3.40.50.300">
    <property type="entry name" value="P-loop containing nucleotide triphosphate hydrolases"/>
    <property type="match status" value="1"/>
</dbReference>
<gene>
    <name evidence="5" type="ORF">H9894_01365</name>
</gene>
<dbReference type="PROSITE" id="PS00211">
    <property type="entry name" value="ABC_TRANSPORTER_1"/>
    <property type="match status" value="1"/>
</dbReference>
<proteinExistence type="predicted"/>
<evidence type="ECO:0000256" key="2">
    <source>
        <dbReference type="ARBA" id="ARBA00022741"/>
    </source>
</evidence>
<dbReference type="InterPro" id="IPR050166">
    <property type="entry name" value="ABC_transporter_ATP-bind"/>
</dbReference>
<organism evidence="5 6">
    <name type="scientific">Candidatus Desulfovibrio intestinipullorum</name>
    <dbReference type="NCBI Taxonomy" id="2838536"/>
    <lineage>
        <taxon>Bacteria</taxon>
        <taxon>Pseudomonadati</taxon>
        <taxon>Thermodesulfobacteriota</taxon>
        <taxon>Desulfovibrionia</taxon>
        <taxon>Desulfovibrionales</taxon>
        <taxon>Desulfovibrionaceae</taxon>
        <taxon>Desulfovibrio</taxon>
    </lineage>
</organism>
<feature type="domain" description="ABC transporter" evidence="4">
    <location>
        <begin position="23"/>
        <end position="256"/>
    </location>
</feature>
<protein>
    <submittedName>
        <fullName evidence="5">ATP-binding cassette domain-containing protein</fullName>
    </submittedName>
</protein>
<dbReference type="GO" id="GO:0016887">
    <property type="term" value="F:ATP hydrolysis activity"/>
    <property type="evidence" value="ECO:0007669"/>
    <property type="project" value="InterPro"/>
</dbReference>
<sequence>MSGMKTRHARTGAFRSPEPDVLVRIRQLRCAWPDPAGRGLREALFVRELDVRQGEILAVTGPSGSGKSTLINLVAGFVPPSSGELLYRGAPVRGSGPDRVVVFQNHALFPWLTAFENVAYGLRIQKVPGPEIRQRVEEALALTGLSDFARACPAALSGGMCQRVALARALVLRPELLLLDEPFASLDAVNRSLLQDEVLRLWQRFRWTIVQVTHRVEEAVFMADRVALLLPPPQGLVQVTDIGLARPRTPDSPEVQAGTRALTQALTRACARQTAPKIGPL</sequence>